<dbReference type="InterPro" id="IPR050121">
    <property type="entry name" value="Cytochrome_P450_monoxygenase"/>
</dbReference>
<protein>
    <submittedName>
        <fullName evidence="9">Pisatin demethylase</fullName>
    </submittedName>
</protein>
<evidence type="ECO:0000256" key="1">
    <source>
        <dbReference type="ARBA" id="ARBA00001971"/>
    </source>
</evidence>
<evidence type="ECO:0000313" key="10">
    <source>
        <dbReference type="Proteomes" id="UP001285441"/>
    </source>
</evidence>
<feature type="binding site" description="axial binding residue" evidence="7">
    <location>
        <position position="460"/>
    </location>
    <ligand>
        <name>heme</name>
        <dbReference type="ChEBI" id="CHEBI:30413"/>
    </ligand>
    <ligandPart>
        <name>Fe</name>
        <dbReference type="ChEBI" id="CHEBI:18248"/>
    </ligandPart>
</feature>
<evidence type="ECO:0000256" key="6">
    <source>
        <dbReference type="ARBA" id="ARBA00023033"/>
    </source>
</evidence>
<dbReference type="SUPFAM" id="SSF48264">
    <property type="entry name" value="Cytochrome P450"/>
    <property type="match status" value="1"/>
</dbReference>
<keyword evidence="6" id="KW-0503">Monooxygenase</keyword>
<evidence type="ECO:0000256" key="8">
    <source>
        <dbReference type="SAM" id="Phobius"/>
    </source>
</evidence>
<dbReference type="GO" id="GO:0005506">
    <property type="term" value="F:iron ion binding"/>
    <property type="evidence" value="ECO:0007669"/>
    <property type="project" value="InterPro"/>
</dbReference>
<dbReference type="CDD" id="cd11060">
    <property type="entry name" value="CYP57A1-like"/>
    <property type="match status" value="1"/>
</dbReference>
<proteinExistence type="inferred from homology"/>
<gene>
    <name evidence="9" type="ORF">B0H63DRAFT_441628</name>
</gene>
<dbReference type="EMBL" id="JAULSW010000010">
    <property type="protein sequence ID" value="KAK3368375.1"/>
    <property type="molecule type" value="Genomic_DNA"/>
</dbReference>
<dbReference type="GO" id="GO:0020037">
    <property type="term" value="F:heme binding"/>
    <property type="evidence" value="ECO:0007669"/>
    <property type="project" value="InterPro"/>
</dbReference>
<dbReference type="AlphaFoldDB" id="A0AAE0K2S4"/>
<keyword evidence="3 7" id="KW-0349">Heme</keyword>
<accession>A0AAE0K2S4</accession>
<keyword evidence="8" id="KW-0812">Transmembrane</keyword>
<sequence>MGSIWAAATNIVDTLGNLNLKANATIASTTIVAVLIWRIALTIRQYFLLRHIPGPPVAAFTKLWLVIKARTGRTHLDYFEACQKYGSYVRISPNDVTTDDPHLIKRAWAVRSEYTKADWYSSMRFHPDRDNVASTLDENKHNELRAKLAAGYAGREVDGFETRIDNQILSLIRLLETKYIPHRKPFDFARKAQYLALDVIADVAFSEPFGFLETDSDRFDYIATLEQNFPVAFALTVLPWAVTLMQSRLFKAIRPSEKDPMGLGRLMGITKRVSFERYGPDRKIRRDMLGSFVKHGLTAEEAESETMLQVIAGSDTTAGTLRAVMLYTLTQGSRVVDRLRAEIATHCTARSPSDVISDAEACEMPYLQAIIKEALRLHHPTSGALVPRVVGSKGDTYKGMYFPPGTRIGACFVGFMRRKDIWGEDTDQFRPERWLEATPEQLREMEGAVDLGFGSGRWSCLGRGMAQMELNKAVAELFRRFDFAILNPEKPWKSFNAGMFMTSEFWLTAYPRGEGVGS</sequence>
<dbReference type="GO" id="GO:0016705">
    <property type="term" value="F:oxidoreductase activity, acting on paired donors, with incorporation or reduction of molecular oxygen"/>
    <property type="evidence" value="ECO:0007669"/>
    <property type="project" value="InterPro"/>
</dbReference>
<dbReference type="Pfam" id="PF00067">
    <property type="entry name" value="p450"/>
    <property type="match status" value="1"/>
</dbReference>
<keyword evidence="8" id="KW-1133">Transmembrane helix</keyword>
<evidence type="ECO:0000256" key="2">
    <source>
        <dbReference type="ARBA" id="ARBA00010617"/>
    </source>
</evidence>
<evidence type="ECO:0000313" key="9">
    <source>
        <dbReference type="EMBL" id="KAK3368375.1"/>
    </source>
</evidence>
<comment type="caution">
    <text evidence="9">The sequence shown here is derived from an EMBL/GenBank/DDBJ whole genome shotgun (WGS) entry which is preliminary data.</text>
</comment>
<name>A0AAE0K2S4_9PEZI</name>
<dbReference type="PRINTS" id="PR00465">
    <property type="entry name" value="EP450IV"/>
</dbReference>
<keyword evidence="8" id="KW-0472">Membrane</keyword>
<dbReference type="Gene3D" id="1.10.630.10">
    <property type="entry name" value="Cytochrome P450"/>
    <property type="match status" value="1"/>
</dbReference>
<organism evidence="9 10">
    <name type="scientific">Podospora didyma</name>
    <dbReference type="NCBI Taxonomy" id="330526"/>
    <lineage>
        <taxon>Eukaryota</taxon>
        <taxon>Fungi</taxon>
        <taxon>Dikarya</taxon>
        <taxon>Ascomycota</taxon>
        <taxon>Pezizomycotina</taxon>
        <taxon>Sordariomycetes</taxon>
        <taxon>Sordariomycetidae</taxon>
        <taxon>Sordariales</taxon>
        <taxon>Podosporaceae</taxon>
        <taxon>Podospora</taxon>
    </lineage>
</organism>
<dbReference type="InterPro" id="IPR036396">
    <property type="entry name" value="Cyt_P450_sf"/>
</dbReference>
<reference evidence="9" key="1">
    <citation type="journal article" date="2023" name="Mol. Phylogenet. Evol.">
        <title>Genome-scale phylogeny and comparative genomics of the fungal order Sordariales.</title>
        <authorList>
            <person name="Hensen N."/>
            <person name="Bonometti L."/>
            <person name="Westerberg I."/>
            <person name="Brannstrom I.O."/>
            <person name="Guillou S."/>
            <person name="Cros-Aarteil S."/>
            <person name="Calhoun S."/>
            <person name="Haridas S."/>
            <person name="Kuo A."/>
            <person name="Mondo S."/>
            <person name="Pangilinan J."/>
            <person name="Riley R."/>
            <person name="LaButti K."/>
            <person name="Andreopoulos B."/>
            <person name="Lipzen A."/>
            <person name="Chen C."/>
            <person name="Yan M."/>
            <person name="Daum C."/>
            <person name="Ng V."/>
            <person name="Clum A."/>
            <person name="Steindorff A."/>
            <person name="Ohm R.A."/>
            <person name="Martin F."/>
            <person name="Silar P."/>
            <person name="Natvig D.O."/>
            <person name="Lalanne C."/>
            <person name="Gautier V."/>
            <person name="Ament-Velasquez S.L."/>
            <person name="Kruys A."/>
            <person name="Hutchinson M.I."/>
            <person name="Powell A.J."/>
            <person name="Barry K."/>
            <person name="Miller A.N."/>
            <person name="Grigoriev I.V."/>
            <person name="Debuchy R."/>
            <person name="Gladieux P."/>
            <person name="Hiltunen Thoren M."/>
            <person name="Johannesson H."/>
        </authorList>
    </citation>
    <scope>NUCLEOTIDE SEQUENCE</scope>
    <source>
        <strain evidence="9">CBS 232.78</strain>
    </source>
</reference>
<evidence type="ECO:0000256" key="7">
    <source>
        <dbReference type="PIRSR" id="PIRSR602403-1"/>
    </source>
</evidence>
<keyword evidence="5 7" id="KW-0408">Iron</keyword>
<dbReference type="PANTHER" id="PTHR24305">
    <property type="entry name" value="CYTOCHROME P450"/>
    <property type="match status" value="1"/>
</dbReference>
<reference evidence="9" key="2">
    <citation type="submission" date="2023-06" db="EMBL/GenBank/DDBJ databases">
        <authorList>
            <consortium name="Lawrence Berkeley National Laboratory"/>
            <person name="Haridas S."/>
            <person name="Hensen N."/>
            <person name="Bonometti L."/>
            <person name="Westerberg I."/>
            <person name="Brannstrom I.O."/>
            <person name="Guillou S."/>
            <person name="Cros-Aarteil S."/>
            <person name="Calhoun S."/>
            <person name="Kuo A."/>
            <person name="Mondo S."/>
            <person name="Pangilinan J."/>
            <person name="Riley R."/>
            <person name="LaButti K."/>
            <person name="Andreopoulos B."/>
            <person name="Lipzen A."/>
            <person name="Chen C."/>
            <person name="Yanf M."/>
            <person name="Daum C."/>
            <person name="Ng V."/>
            <person name="Clum A."/>
            <person name="Steindorff A."/>
            <person name="Ohm R."/>
            <person name="Martin F."/>
            <person name="Silar P."/>
            <person name="Natvig D."/>
            <person name="Lalanne C."/>
            <person name="Gautier V."/>
            <person name="Ament-velasquez S.L."/>
            <person name="Kruys A."/>
            <person name="Hutchinson M.I."/>
            <person name="Powell A.J."/>
            <person name="Barry K."/>
            <person name="Miller A.N."/>
            <person name="Grigoriev I.V."/>
            <person name="Debuchy R."/>
            <person name="Gladieux P."/>
            <person name="Thoren M.H."/>
            <person name="Johannesson H."/>
        </authorList>
    </citation>
    <scope>NUCLEOTIDE SEQUENCE</scope>
    <source>
        <strain evidence="9">CBS 232.78</strain>
    </source>
</reference>
<keyword evidence="4 7" id="KW-0479">Metal-binding</keyword>
<evidence type="ECO:0000256" key="5">
    <source>
        <dbReference type="ARBA" id="ARBA00023004"/>
    </source>
</evidence>
<dbReference type="GO" id="GO:0004497">
    <property type="term" value="F:monooxygenase activity"/>
    <property type="evidence" value="ECO:0007669"/>
    <property type="project" value="UniProtKB-KW"/>
</dbReference>
<dbReference type="InterPro" id="IPR002403">
    <property type="entry name" value="Cyt_P450_E_grp-IV"/>
</dbReference>
<dbReference type="PRINTS" id="PR00385">
    <property type="entry name" value="P450"/>
</dbReference>
<dbReference type="PANTHER" id="PTHR24305:SF168">
    <property type="entry name" value="P450, PUTATIVE (EUROFUNG)-RELATED"/>
    <property type="match status" value="1"/>
</dbReference>
<comment type="similarity">
    <text evidence="2">Belongs to the cytochrome P450 family.</text>
</comment>
<evidence type="ECO:0000256" key="4">
    <source>
        <dbReference type="ARBA" id="ARBA00022723"/>
    </source>
</evidence>
<dbReference type="Proteomes" id="UP001285441">
    <property type="component" value="Unassembled WGS sequence"/>
</dbReference>
<keyword evidence="10" id="KW-1185">Reference proteome</keyword>
<comment type="cofactor">
    <cofactor evidence="1 7">
        <name>heme</name>
        <dbReference type="ChEBI" id="CHEBI:30413"/>
    </cofactor>
</comment>
<dbReference type="InterPro" id="IPR001128">
    <property type="entry name" value="Cyt_P450"/>
</dbReference>
<feature type="transmembrane region" description="Helical" evidence="8">
    <location>
        <begin position="22"/>
        <end position="41"/>
    </location>
</feature>
<keyword evidence="6" id="KW-0560">Oxidoreductase</keyword>
<evidence type="ECO:0000256" key="3">
    <source>
        <dbReference type="ARBA" id="ARBA00022617"/>
    </source>
</evidence>